<evidence type="ECO:0000313" key="3">
    <source>
        <dbReference type="Proteomes" id="UP001484239"/>
    </source>
</evidence>
<accession>A0ABU9EBP8</accession>
<dbReference type="Pfam" id="PF01850">
    <property type="entry name" value="PIN"/>
    <property type="match status" value="1"/>
</dbReference>
<proteinExistence type="predicted"/>
<dbReference type="PANTHER" id="PTHR38826:SF5">
    <property type="entry name" value="RIBONUCLEASE VAPC13"/>
    <property type="match status" value="1"/>
</dbReference>
<dbReference type="InterPro" id="IPR029060">
    <property type="entry name" value="PIN-like_dom_sf"/>
</dbReference>
<dbReference type="CDD" id="cd09854">
    <property type="entry name" value="PIN_VapC-like"/>
    <property type="match status" value="1"/>
</dbReference>
<dbReference type="RefSeq" id="WP_405286991.1">
    <property type="nucleotide sequence ID" value="NZ_JBBHLI010000006.1"/>
</dbReference>
<dbReference type="EMBL" id="JBBHLI010000006">
    <property type="protein sequence ID" value="MEK9501532.1"/>
    <property type="molecule type" value="Genomic_DNA"/>
</dbReference>
<dbReference type="Gene3D" id="3.40.50.1010">
    <property type="entry name" value="5'-nuclease"/>
    <property type="match status" value="1"/>
</dbReference>
<feature type="domain" description="PIN" evidence="1">
    <location>
        <begin position="52"/>
        <end position="107"/>
    </location>
</feature>
<name>A0ABU9EBP8_9BACT</name>
<gene>
    <name evidence="2" type="ORF">WI372_11130</name>
</gene>
<evidence type="ECO:0000313" key="2">
    <source>
        <dbReference type="EMBL" id="MEK9501532.1"/>
    </source>
</evidence>
<sequence>MWSSRAGASLKGRCALYAVTCADLTTRPRFFTGSATLAIAPCVDALLGVVDEVFEVRPEDALSARDLVLGRGVEALSARDAIHVTVMERTGVRRLVSFDRGFDDVAGLERIWT</sequence>
<comment type="caution">
    <text evidence="2">The sequence shown here is derived from an EMBL/GenBank/DDBJ whole genome shotgun (WGS) entry which is preliminary data.</text>
</comment>
<organism evidence="2 3">
    <name type="scientific">Gaopeijia maritima</name>
    <dbReference type="NCBI Taxonomy" id="3119007"/>
    <lineage>
        <taxon>Bacteria</taxon>
        <taxon>Pseudomonadati</taxon>
        <taxon>Gemmatimonadota</taxon>
        <taxon>Longimicrobiia</taxon>
        <taxon>Gaopeijiales</taxon>
        <taxon>Gaopeijiaceae</taxon>
        <taxon>Gaopeijia</taxon>
    </lineage>
</organism>
<dbReference type="Proteomes" id="UP001484239">
    <property type="component" value="Unassembled WGS sequence"/>
</dbReference>
<dbReference type="PANTHER" id="PTHR38826">
    <property type="entry name" value="RIBONUCLEASE VAPC13"/>
    <property type="match status" value="1"/>
</dbReference>
<dbReference type="SUPFAM" id="SSF88723">
    <property type="entry name" value="PIN domain-like"/>
    <property type="match status" value="1"/>
</dbReference>
<evidence type="ECO:0000259" key="1">
    <source>
        <dbReference type="Pfam" id="PF01850"/>
    </source>
</evidence>
<reference evidence="2 3" key="1">
    <citation type="submission" date="2024-02" db="EMBL/GenBank/DDBJ databases">
        <title>A novel Gemmatimonadota bacterium.</title>
        <authorList>
            <person name="Du Z.-J."/>
            <person name="Ye Y.-Q."/>
        </authorList>
    </citation>
    <scope>NUCLEOTIDE SEQUENCE [LARGE SCALE GENOMIC DNA]</scope>
    <source>
        <strain evidence="2 3">DH-20</strain>
    </source>
</reference>
<protein>
    <submittedName>
        <fullName evidence="2">Type II toxin-antitoxin system VapC family toxin</fullName>
    </submittedName>
</protein>
<dbReference type="InterPro" id="IPR002716">
    <property type="entry name" value="PIN_dom"/>
</dbReference>
<keyword evidence="3" id="KW-1185">Reference proteome</keyword>
<dbReference type="InterPro" id="IPR052106">
    <property type="entry name" value="PINc/VapC_TA"/>
</dbReference>